<sequence length="165" mass="18501">VIVKYGNRPLEQEARTTQFVARHTKGIRIPKVYAVFRDLENGRCYMVQEKLPGVPLMQLLPTLDATTRNNLAHELKGVFEQLALLNDMGPMGVVGSPGAFNLFFFGSPNDRTGPLNTPEDFIKCIPNAFATRRPFMTDIPPTDAFNFERSHVFSHGDLVPENILV</sequence>
<keyword evidence="3" id="KW-1185">Reference proteome</keyword>
<feature type="domain" description="Aminoglycoside phosphotransferase" evidence="1">
    <location>
        <begin position="10"/>
        <end position="165"/>
    </location>
</feature>
<proteinExistence type="predicted"/>
<comment type="caution">
    <text evidence="2">The sequence shown here is derived from an EMBL/GenBank/DDBJ whole genome shotgun (WGS) entry which is preliminary data.</text>
</comment>
<dbReference type="PANTHER" id="PTHR21310">
    <property type="entry name" value="AMINOGLYCOSIDE PHOSPHOTRANSFERASE-RELATED-RELATED"/>
    <property type="match status" value="1"/>
</dbReference>
<evidence type="ECO:0000259" key="1">
    <source>
        <dbReference type="Pfam" id="PF01636"/>
    </source>
</evidence>
<protein>
    <recommendedName>
        <fullName evidence="1">Aminoglycoside phosphotransferase domain-containing protein</fullName>
    </recommendedName>
</protein>
<dbReference type="PANTHER" id="PTHR21310:SF48">
    <property type="entry name" value="AMINOGLYCOSIDE PHOSPHOTRANSFERASE DOMAIN-CONTAINING PROTEIN"/>
    <property type="match status" value="1"/>
</dbReference>
<dbReference type="InterPro" id="IPR002575">
    <property type="entry name" value="Aminoglycoside_PTrfase"/>
</dbReference>
<organism evidence="2 3">
    <name type="scientific">Mycena pura</name>
    <dbReference type="NCBI Taxonomy" id="153505"/>
    <lineage>
        <taxon>Eukaryota</taxon>
        <taxon>Fungi</taxon>
        <taxon>Dikarya</taxon>
        <taxon>Basidiomycota</taxon>
        <taxon>Agaricomycotina</taxon>
        <taxon>Agaricomycetes</taxon>
        <taxon>Agaricomycetidae</taxon>
        <taxon>Agaricales</taxon>
        <taxon>Marasmiineae</taxon>
        <taxon>Mycenaceae</taxon>
        <taxon>Mycena</taxon>
    </lineage>
</organism>
<dbReference type="SUPFAM" id="SSF56112">
    <property type="entry name" value="Protein kinase-like (PK-like)"/>
    <property type="match status" value="1"/>
</dbReference>
<accession>A0AAD6VXJ7</accession>
<feature type="non-terminal residue" evidence="2">
    <location>
        <position position="1"/>
    </location>
</feature>
<dbReference type="Proteomes" id="UP001219525">
    <property type="component" value="Unassembled WGS sequence"/>
</dbReference>
<dbReference type="InterPro" id="IPR011009">
    <property type="entry name" value="Kinase-like_dom_sf"/>
</dbReference>
<reference evidence="2" key="1">
    <citation type="submission" date="2023-03" db="EMBL/GenBank/DDBJ databases">
        <title>Massive genome expansion in bonnet fungi (Mycena s.s.) driven by repeated elements and novel gene families across ecological guilds.</title>
        <authorList>
            <consortium name="Lawrence Berkeley National Laboratory"/>
            <person name="Harder C.B."/>
            <person name="Miyauchi S."/>
            <person name="Viragh M."/>
            <person name="Kuo A."/>
            <person name="Thoen E."/>
            <person name="Andreopoulos B."/>
            <person name="Lu D."/>
            <person name="Skrede I."/>
            <person name="Drula E."/>
            <person name="Henrissat B."/>
            <person name="Morin E."/>
            <person name="Kohler A."/>
            <person name="Barry K."/>
            <person name="LaButti K."/>
            <person name="Morin E."/>
            <person name="Salamov A."/>
            <person name="Lipzen A."/>
            <person name="Mereny Z."/>
            <person name="Hegedus B."/>
            <person name="Baldrian P."/>
            <person name="Stursova M."/>
            <person name="Weitz H."/>
            <person name="Taylor A."/>
            <person name="Grigoriev I.V."/>
            <person name="Nagy L.G."/>
            <person name="Martin F."/>
            <person name="Kauserud H."/>
        </authorList>
    </citation>
    <scope>NUCLEOTIDE SEQUENCE</scope>
    <source>
        <strain evidence="2">9144</strain>
    </source>
</reference>
<dbReference type="AlphaFoldDB" id="A0AAD6VXJ7"/>
<evidence type="ECO:0000313" key="2">
    <source>
        <dbReference type="EMBL" id="KAJ7222243.1"/>
    </source>
</evidence>
<evidence type="ECO:0000313" key="3">
    <source>
        <dbReference type="Proteomes" id="UP001219525"/>
    </source>
</evidence>
<dbReference type="EMBL" id="JARJCW010000007">
    <property type="protein sequence ID" value="KAJ7222243.1"/>
    <property type="molecule type" value="Genomic_DNA"/>
</dbReference>
<dbReference type="InterPro" id="IPR051678">
    <property type="entry name" value="AGP_Transferase"/>
</dbReference>
<name>A0AAD6VXJ7_9AGAR</name>
<feature type="non-terminal residue" evidence="2">
    <location>
        <position position="165"/>
    </location>
</feature>
<dbReference type="Pfam" id="PF01636">
    <property type="entry name" value="APH"/>
    <property type="match status" value="1"/>
</dbReference>
<gene>
    <name evidence="2" type="ORF">GGX14DRAFT_340546</name>
</gene>